<organism evidence="1 2">
    <name type="scientific">Panagrolaimus sp. PS1159</name>
    <dbReference type="NCBI Taxonomy" id="55785"/>
    <lineage>
        <taxon>Eukaryota</taxon>
        <taxon>Metazoa</taxon>
        <taxon>Ecdysozoa</taxon>
        <taxon>Nematoda</taxon>
        <taxon>Chromadorea</taxon>
        <taxon>Rhabditida</taxon>
        <taxon>Tylenchina</taxon>
        <taxon>Panagrolaimomorpha</taxon>
        <taxon>Panagrolaimoidea</taxon>
        <taxon>Panagrolaimidae</taxon>
        <taxon>Panagrolaimus</taxon>
    </lineage>
</organism>
<dbReference type="Proteomes" id="UP000887580">
    <property type="component" value="Unplaced"/>
</dbReference>
<evidence type="ECO:0000313" key="1">
    <source>
        <dbReference type="Proteomes" id="UP000887580"/>
    </source>
</evidence>
<reference evidence="2" key="1">
    <citation type="submission" date="2022-11" db="UniProtKB">
        <authorList>
            <consortium name="WormBaseParasite"/>
        </authorList>
    </citation>
    <scope>IDENTIFICATION</scope>
</reference>
<proteinExistence type="predicted"/>
<protein>
    <submittedName>
        <fullName evidence="2">Glycoprotein-N-acetylgalactosamine 3-beta-galactosyltransferase 1</fullName>
    </submittedName>
</protein>
<name>A0AC35FPG7_9BILA</name>
<sequence length="123" mass="13804">MLLAYSPNDPVYFGCKFKPFTKQGYMSGGSGYVLSREAVKRFVTEAIPDPKKCKEKGTGAEDAEIGKCLENVNVIAGDSRDSQGRHRMLPFSPLSHLQAGGNKTMPVWFYKYMFYPYEQVSCL</sequence>
<dbReference type="WBParaSite" id="PS1159_v2.g19100.t1">
    <property type="protein sequence ID" value="PS1159_v2.g19100.t1"/>
    <property type="gene ID" value="PS1159_v2.g19100"/>
</dbReference>
<evidence type="ECO:0000313" key="2">
    <source>
        <dbReference type="WBParaSite" id="PS1159_v2.g19100.t1"/>
    </source>
</evidence>
<accession>A0AC35FPG7</accession>